<dbReference type="Proteomes" id="UP000308528">
    <property type="component" value="Unassembled WGS sequence"/>
</dbReference>
<dbReference type="EMBL" id="SRSF01000007">
    <property type="protein sequence ID" value="THH37571.1"/>
    <property type="molecule type" value="Genomic_DNA"/>
</dbReference>
<evidence type="ECO:0000313" key="2">
    <source>
        <dbReference type="Proteomes" id="UP000308528"/>
    </source>
</evidence>
<protein>
    <submittedName>
        <fullName evidence="1">Uncharacterized protein</fullName>
    </submittedName>
</protein>
<name>A0A4S4NHA7_9BACT</name>
<dbReference type="OrthoDB" id="1492678at2"/>
<dbReference type="AlphaFoldDB" id="A0A4S4NHA7"/>
<comment type="caution">
    <text evidence="1">The sequence shown here is derived from an EMBL/GenBank/DDBJ whole genome shotgun (WGS) entry which is preliminary data.</text>
</comment>
<dbReference type="RefSeq" id="WP_136460036.1">
    <property type="nucleotide sequence ID" value="NZ_SRSF01000007.1"/>
</dbReference>
<reference evidence="1 2" key="1">
    <citation type="submission" date="2019-04" db="EMBL/GenBank/DDBJ databases">
        <title>Lewinella litorea sp. nov., isolated from a marine sand.</title>
        <authorList>
            <person name="Yoon J.-H."/>
        </authorList>
    </citation>
    <scope>NUCLEOTIDE SEQUENCE [LARGE SCALE GENOMIC DNA]</scope>
    <source>
        <strain evidence="1 2">HSMS-39</strain>
    </source>
</reference>
<keyword evidence="2" id="KW-1185">Reference proteome</keyword>
<accession>A0A4S4NHA7</accession>
<evidence type="ECO:0000313" key="1">
    <source>
        <dbReference type="EMBL" id="THH37571.1"/>
    </source>
</evidence>
<proteinExistence type="predicted"/>
<gene>
    <name evidence="1" type="ORF">E4021_14200</name>
</gene>
<sequence length="134" mass="15385">MLVLMGCASVSFAQDPADIFHKTVDVDAVNQISFDVYPKDQVEFRSWPGDDLLIETTVQIKNVKQDILDFYMRQKRYVLKPQVTGDEMQLVSYDKNRRMVKGTEGTAAEEVVIVVYLPEDFTPAGDRQYTRISR</sequence>
<organism evidence="1 2">
    <name type="scientific">Neolewinella litorea</name>
    <dbReference type="NCBI Taxonomy" id="2562452"/>
    <lineage>
        <taxon>Bacteria</taxon>
        <taxon>Pseudomonadati</taxon>
        <taxon>Bacteroidota</taxon>
        <taxon>Saprospiria</taxon>
        <taxon>Saprospirales</taxon>
        <taxon>Lewinellaceae</taxon>
        <taxon>Neolewinella</taxon>
    </lineage>
</organism>